<evidence type="ECO:0000256" key="1">
    <source>
        <dbReference type="SAM" id="Phobius"/>
    </source>
</evidence>
<feature type="transmembrane region" description="Helical" evidence="1">
    <location>
        <begin position="222"/>
        <end position="243"/>
    </location>
</feature>
<protein>
    <submittedName>
        <fullName evidence="2">Uu.00g123850.m01.CDS01</fullName>
    </submittedName>
</protein>
<name>A0AAI8VI55_9PEZI</name>
<dbReference type="Proteomes" id="UP001295740">
    <property type="component" value="Unassembled WGS sequence"/>
</dbReference>
<feature type="transmembrane region" description="Helical" evidence="1">
    <location>
        <begin position="135"/>
        <end position="156"/>
    </location>
</feature>
<evidence type="ECO:0000313" key="3">
    <source>
        <dbReference type="Proteomes" id="UP001295740"/>
    </source>
</evidence>
<feature type="transmembrane region" description="Helical" evidence="1">
    <location>
        <begin position="43"/>
        <end position="61"/>
    </location>
</feature>
<proteinExistence type="predicted"/>
<dbReference type="AlphaFoldDB" id="A0AAI8VI55"/>
<evidence type="ECO:0000313" key="2">
    <source>
        <dbReference type="EMBL" id="CAJ2504991.1"/>
    </source>
</evidence>
<accession>A0AAI8VI55</accession>
<feature type="transmembrane region" description="Helical" evidence="1">
    <location>
        <begin position="104"/>
        <end position="123"/>
    </location>
</feature>
<keyword evidence="1" id="KW-1133">Transmembrane helix</keyword>
<comment type="caution">
    <text evidence="2">The sequence shown here is derived from an EMBL/GenBank/DDBJ whole genome shotgun (WGS) entry which is preliminary data.</text>
</comment>
<reference evidence="2" key="1">
    <citation type="submission" date="2023-10" db="EMBL/GenBank/DDBJ databases">
        <authorList>
            <person name="Hackl T."/>
        </authorList>
    </citation>
    <scope>NUCLEOTIDE SEQUENCE</scope>
</reference>
<gene>
    <name evidence="2" type="ORF">KHLLAP_LOCUS5459</name>
</gene>
<keyword evidence="1" id="KW-0812">Transmembrane</keyword>
<keyword evidence="1" id="KW-0472">Membrane</keyword>
<keyword evidence="3" id="KW-1185">Reference proteome</keyword>
<organism evidence="2 3">
    <name type="scientific">Anthostomella pinea</name>
    <dbReference type="NCBI Taxonomy" id="933095"/>
    <lineage>
        <taxon>Eukaryota</taxon>
        <taxon>Fungi</taxon>
        <taxon>Dikarya</taxon>
        <taxon>Ascomycota</taxon>
        <taxon>Pezizomycotina</taxon>
        <taxon>Sordariomycetes</taxon>
        <taxon>Xylariomycetidae</taxon>
        <taxon>Xylariales</taxon>
        <taxon>Xylariaceae</taxon>
        <taxon>Anthostomella</taxon>
    </lineage>
</organism>
<feature type="transmembrane region" description="Helical" evidence="1">
    <location>
        <begin position="281"/>
        <end position="302"/>
    </location>
</feature>
<feature type="transmembrane region" description="Helical" evidence="1">
    <location>
        <begin position="73"/>
        <end position="92"/>
    </location>
</feature>
<sequence>MPVISPTTPINTFVDRDTITNSTNATVADALQVVCAWPVSGQYGAGSRVLYYILVAVCVFARKAEWLRSAGLAAALLVPAVAALHAIVLAAVHVDGAVDMDVYGAFQLCSIGILAAPVTVRLSQTYFNDPGRNMIFLWTGLVLAGLLSLTVEFYRIETFACSMDDFGQPMSSDPSQFNYMNAGCGLALPCNTGPAGPFSPLRRGATNEIFVIPAPDRLTFNAATLVAAACCVPAILSLIYTWIKILEVNWKNSYGHHDEPISGTNGATIGKMKGVNAVIRTFLSTVEVPLFGGAVIVILVFGELNFFSRQVNFQTEPMTSIGRELNRNDANKKPLSTWVKTA</sequence>
<dbReference type="EMBL" id="CAUWAG010000007">
    <property type="protein sequence ID" value="CAJ2504991.1"/>
    <property type="molecule type" value="Genomic_DNA"/>
</dbReference>